<evidence type="ECO:0000313" key="1">
    <source>
        <dbReference type="EMBL" id="KAJ4701407.1"/>
    </source>
</evidence>
<organism evidence="1 2">
    <name type="scientific">Melia azedarach</name>
    <name type="common">Chinaberry tree</name>
    <dbReference type="NCBI Taxonomy" id="155640"/>
    <lineage>
        <taxon>Eukaryota</taxon>
        <taxon>Viridiplantae</taxon>
        <taxon>Streptophyta</taxon>
        <taxon>Embryophyta</taxon>
        <taxon>Tracheophyta</taxon>
        <taxon>Spermatophyta</taxon>
        <taxon>Magnoliopsida</taxon>
        <taxon>eudicotyledons</taxon>
        <taxon>Gunneridae</taxon>
        <taxon>Pentapetalae</taxon>
        <taxon>rosids</taxon>
        <taxon>malvids</taxon>
        <taxon>Sapindales</taxon>
        <taxon>Meliaceae</taxon>
        <taxon>Melia</taxon>
    </lineage>
</organism>
<reference evidence="1 2" key="1">
    <citation type="journal article" date="2023" name="Science">
        <title>Complex scaffold remodeling in plant triterpene biosynthesis.</title>
        <authorList>
            <person name="De La Pena R."/>
            <person name="Hodgson H."/>
            <person name="Liu J.C."/>
            <person name="Stephenson M.J."/>
            <person name="Martin A.C."/>
            <person name="Owen C."/>
            <person name="Harkess A."/>
            <person name="Leebens-Mack J."/>
            <person name="Jimenez L.E."/>
            <person name="Osbourn A."/>
            <person name="Sattely E.S."/>
        </authorList>
    </citation>
    <scope>NUCLEOTIDE SEQUENCE [LARGE SCALE GENOMIC DNA]</scope>
    <source>
        <strain evidence="2">cv. JPN11</strain>
        <tissue evidence="1">Leaf</tissue>
    </source>
</reference>
<protein>
    <submittedName>
        <fullName evidence="1">Glutathione S-transferase</fullName>
    </submittedName>
</protein>
<proteinExistence type="predicted"/>
<dbReference type="EMBL" id="CM051407">
    <property type="protein sequence ID" value="KAJ4701407.1"/>
    <property type="molecule type" value="Genomic_DNA"/>
</dbReference>
<keyword evidence="2" id="KW-1185">Reference proteome</keyword>
<gene>
    <name evidence="1" type="ORF">OWV82_024659</name>
</gene>
<comment type="caution">
    <text evidence="1">The sequence shown here is derived from an EMBL/GenBank/DDBJ whole genome shotgun (WGS) entry which is preliminary data.</text>
</comment>
<evidence type="ECO:0000313" key="2">
    <source>
        <dbReference type="Proteomes" id="UP001164539"/>
    </source>
</evidence>
<accession>A0ACC1WQW6</accession>
<name>A0ACC1WQW6_MELAZ</name>
<dbReference type="Proteomes" id="UP001164539">
    <property type="component" value="Chromosome 14"/>
</dbReference>
<sequence>MGEESLKLLGYWASPFALRVTFHKKVPVLVHDGKPLAKSLLIIEYIDEVWNQNPLLPQHPYEKTDARFWATFFDEKCVSEVFGAFASKGEEEQEERAAKARENLKMLEKGLQGKPFFGVKL</sequence>